<dbReference type="GO" id="GO:0006446">
    <property type="term" value="P:regulation of translational initiation"/>
    <property type="evidence" value="ECO:0007669"/>
    <property type="project" value="TreeGrafter"/>
</dbReference>
<dbReference type="GO" id="GO:0005737">
    <property type="term" value="C:cytoplasm"/>
    <property type="evidence" value="ECO:0007669"/>
    <property type="project" value="TreeGrafter"/>
</dbReference>
<evidence type="ECO:0000259" key="2">
    <source>
        <dbReference type="Pfam" id="PF01205"/>
    </source>
</evidence>
<name>A0A1J0LQ65_THEBO</name>
<dbReference type="InterPro" id="IPR020569">
    <property type="entry name" value="UPF0029_Impact_CS"/>
</dbReference>
<dbReference type="PANTHER" id="PTHR16301">
    <property type="entry name" value="IMPACT-RELATED"/>
    <property type="match status" value="1"/>
</dbReference>
<dbReference type="InterPro" id="IPR036956">
    <property type="entry name" value="Impact_N_sf"/>
</dbReference>
<evidence type="ECO:0000313" key="3">
    <source>
        <dbReference type="EMBL" id="APD08457.1"/>
    </source>
</evidence>
<evidence type="ECO:0000256" key="1">
    <source>
        <dbReference type="ARBA" id="ARBA00007665"/>
    </source>
</evidence>
<dbReference type="Proteomes" id="UP000182993">
    <property type="component" value="Chromosome"/>
</dbReference>
<dbReference type="PROSITE" id="PS00910">
    <property type="entry name" value="UPF0029"/>
    <property type="match status" value="1"/>
</dbReference>
<dbReference type="Gene3D" id="3.30.230.30">
    <property type="entry name" value="Impact, N-terminal domain"/>
    <property type="match status" value="1"/>
</dbReference>
<dbReference type="InterPro" id="IPR020568">
    <property type="entry name" value="Ribosomal_Su5_D2-typ_SF"/>
</dbReference>
<dbReference type="EMBL" id="CP016312">
    <property type="protein sequence ID" value="APD08457.1"/>
    <property type="molecule type" value="Genomic_DNA"/>
</dbReference>
<dbReference type="InterPro" id="IPR023582">
    <property type="entry name" value="Impact"/>
</dbReference>
<organism evidence="3 4">
    <name type="scientific">Thermus brockianus</name>
    <dbReference type="NCBI Taxonomy" id="56956"/>
    <lineage>
        <taxon>Bacteria</taxon>
        <taxon>Thermotogati</taxon>
        <taxon>Deinococcota</taxon>
        <taxon>Deinococci</taxon>
        <taxon>Thermales</taxon>
        <taxon>Thermaceae</taxon>
        <taxon>Thermus</taxon>
    </lineage>
</organism>
<dbReference type="AlphaFoldDB" id="A0A1J0LQ65"/>
<dbReference type="Pfam" id="PF01205">
    <property type="entry name" value="Impact_N"/>
    <property type="match status" value="1"/>
</dbReference>
<dbReference type="SUPFAM" id="SSF54211">
    <property type="entry name" value="Ribosomal protein S5 domain 2-like"/>
    <property type="match status" value="1"/>
</dbReference>
<dbReference type="STRING" id="56956.A0O31_00235"/>
<dbReference type="KEGG" id="tbc:A0O31_00235"/>
<comment type="similarity">
    <text evidence="1">Belongs to the IMPACT family.</text>
</comment>
<evidence type="ECO:0000313" key="4">
    <source>
        <dbReference type="Proteomes" id="UP000182993"/>
    </source>
</evidence>
<protein>
    <submittedName>
        <fullName evidence="3">IMPACT family member YigZ</fullName>
    </submittedName>
</protein>
<reference evidence="4" key="1">
    <citation type="submission" date="2016-06" db="EMBL/GenBank/DDBJ databases">
        <title>Whole genome sequencing of Thermus brockianus strain GE-1.</title>
        <authorList>
            <person name="Schaefers C."/>
            <person name="Blank S."/>
            <person name="Wiebusch S."/>
            <person name="Elleuche S."/>
            <person name="Antranikian G."/>
        </authorList>
    </citation>
    <scope>NUCLEOTIDE SEQUENCE [LARGE SCALE GENOMIC DNA]</scope>
    <source>
        <strain evidence="4">GE-1</strain>
    </source>
</reference>
<feature type="domain" description="Impact N-terminal" evidence="2">
    <location>
        <begin position="16"/>
        <end position="110"/>
    </location>
</feature>
<dbReference type="PANTHER" id="PTHR16301:SF20">
    <property type="entry name" value="IMPACT FAMILY MEMBER YIGZ"/>
    <property type="match status" value="1"/>
</dbReference>
<gene>
    <name evidence="3" type="primary">yigZ</name>
    <name evidence="3" type="ORF">A0O31_00235</name>
</gene>
<sequence length="115" mass="12409">MRLTLAGPVFHEETIQKSRFIAKAAPVASEGEARAFLEGNREEAATHNCFAYKIGHLYRFSDDGEPAGTAGKPILHAIEAQGLDGVVVLVVRYFGGIKLGAGGLVRAYGGWRRRP</sequence>
<accession>A0A1J0LQ65</accession>
<dbReference type="InterPro" id="IPR001498">
    <property type="entry name" value="Impact_N"/>
</dbReference>
<proteinExistence type="inferred from homology"/>